<evidence type="ECO:0008006" key="4">
    <source>
        <dbReference type="Google" id="ProtNLM"/>
    </source>
</evidence>
<keyword evidence="1" id="KW-0732">Signal</keyword>
<evidence type="ECO:0000256" key="1">
    <source>
        <dbReference type="SAM" id="SignalP"/>
    </source>
</evidence>
<dbReference type="EMBL" id="ARYM01000005">
    <property type="protein sequence ID" value="KCZ99346.1"/>
    <property type="molecule type" value="Genomic_DNA"/>
</dbReference>
<dbReference type="OrthoDB" id="9988591at2"/>
<dbReference type="Proteomes" id="UP000027100">
    <property type="component" value="Unassembled WGS sequence"/>
</dbReference>
<evidence type="ECO:0000313" key="2">
    <source>
        <dbReference type="EMBL" id="KCZ99346.1"/>
    </source>
</evidence>
<feature type="signal peptide" evidence="1">
    <location>
        <begin position="1"/>
        <end position="21"/>
    </location>
</feature>
<evidence type="ECO:0000313" key="3">
    <source>
        <dbReference type="Proteomes" id="UP000027100"/>
    </source>
</evidence>
<proteinExistence type="predicted"/>
<keyword evidence="3" id="KW-1185">Reference proteome</keyword>
<name>A0A062VL27_9PROT</name>
<dbReference type="AlphaFoldDB" id="A0A062VL27"/>
<dbReference type="RefSeq" id="WP_035595548.1">
    <property type="nucleotide sequence ID" value="NZ_ARYM01000005.1"/>
</dbReference>
<accession>A0A062VL27</accession>
<organism evidence="2 3">
    <name type="scientific">Hyphomonas polymorpha PS728</name>
    <dbReference type="NCBI Taxonomy" id="1280954"/>
    <lineage>
        <taxon>Bacteria</taxon>
        <taxon>Pseudomonadati</taxon>
        <taxon>Pseudomonadota</taxon>
        <taxon>Alphaproteobacteria</taxon>
        <taxon>Hyphomonadales</taxon>
        <taxon>Hyphomonadaceae</taxon>
        <taxon>Hyphomonas</taxon>
    </lineage>
</organism>
<reference evidence="2 3" key="1">
    <citation type="journal article" date="2014" name="Antonie Van Leeuwenhoek">
        <title>Hyphomonas beringensis sp. nov. and Hyphomonas chukchiensis sp. nov., isolated from surface seawater of the Bering Sea and Chukchi Sea.</title>
        <authorList>
            <person name="Li C."/>
            <person name="Lai Q."/>
            <person name="Li G."/>
            <person name="Dong C."/>
            <person name="Wang J."/>
            <person name="Liao Y."/>
            <person name="Shao Z."/>
        </authorList>
    </citation>
    <scope>NUCLEOTIDE SEQUENCE [LARGE SCALE GENOMIC DNA]</scope>
    <source>
        <strain evidence="2 3">PS728</strain>
    </source>
</reference>
<dbReference type="PROSITE" id="PS51257">
    <property type="entry name" value="PROKAR_LIPOPROTEIN"/>
    <property type="match status" value="1"/>
</dbReference>
<protein>
    <recommendedName>
        <fullName evidence="4">Lipoprotein</fullName>
    </recommendedName>
</protein>
<feature type="chain" id="PRO_5001615326" description="Lipoprotein" evidence="1">
    <location>
        <begin position="22"/>
        <end position="126"/>
    </location>
</feature>
<comment type="caution">
    <text evidence="2">The sequence shown here is derived from an EMBL/GenBank/DDBJ whole genome shotgun (WGS) entry which is preliminary data.</text>
</comment>
<gene>
    <name evidence="2" type="ORF">HPO_05402</name>
</gene>
<sequence>MILFRPLFLATLMIACPVAAAQANGTADMQACKAMAATLPPKQAEITQLTTERDAAAEAVESTGEAWEDTEIHRRASAGHAAAADAARGVYDEAKKRLARHELALQASVRQYNDDVAAFNSRCATK</sequence>
<dbReference type="PATRIC" id="fig|1280954.3.peg.1102"/>
<dbReference type="STRING" id="1280954.HPO_05402"/>